<dbReference type="KEGG" id="rfs:C1I64_06785"/>
<evidence type="ECO:0000256" key="1">
    <source>
        <dbReference type="SAM" id="SignalP"/>
    </source>
</evidence>
<sequence length="225" mass="24715">MRIHHERSPRSSAAKTLAVVSIAVIAGSLSSCSAQDAPPPRPTVPPLPAAEVERALAEKQDAAWELLAVKYPNAVRPEVDVIRTVNPAESTSSIADCMVSAGFPETKATPDGGLDYGSFPTEQTQTHDIALFVCESQYPMDPRFDTATSEAQYEFLYHYYAHDLSECLESHGIDVPEAPTYETFRDTIDSREAWNPYLSFEPTGDTQWLAVNKDCPETPPGYFGE</sequence>
<accession>A0A3Q9UZ75</accession>
<name>A0A3Q9UZ75_9MICO</name>
<evidence type="ECO:0008006" key="4">
    <source>
        <dbReference type="Google" id="ProtNLM"/>
    </source>
</evidence>
<dbReference type="RefSeq" id="WP_127886675.1">
    <property type="nucleotide sequence ID" value="NZ_CP028137.1"/>
</dbReference>
<dbReference type="PROSITE" id="PS51257">
    <property type="entry name" value="PROKAR_LIPOPROTEIN"/>
    <property type="match status" value="1"/>
</dbReference>
<gene>
    <name evidence="2" type="ORF">C1I64_06785</name>
</gene>
<organism evidence="2 3">
    <name type="scientific">Rathayibacter festucae DSM 15932</name>
    <dbReference type="NCBI Taxonomy" id="1328866"/>
    <lineage>
        <taxon>Bacteria</taxon>
        <taxon>Bacillati</taxon>
        <taxon>Actinomycetota</taxon>
        <taxon>Actinomycetes</taxon>
        <taxon>Micrococcales</taxon>
        <taxon>Microbacteriaceae</taxon>
        <taxon>Rathayibacter</taxon>
    </lineage>
</organism>
<reference evidence="2 3" key="1">
    <citation type="submission" date="2018-03" db="EMBL/GenBank/DDBJ databases">
        <title>Bacteriophage NCPPB3778 and a type I-E CRISPR drive the evolution of the US Biological Select Agent, Rathayibacter toxicus.</title>
        <authorList>
            <person name="Davis E.W.II."/>
            <person name="Tabima J.F."/>
            <person name="Weisberg A.J."/>
            <person name="Dantas Lopes L."/>
            <person name="Wiseman M.S."/>
            <person name="Wiseman M.S."/>
            <person name="Pupko T."/>
            <person name="Belcher M.S."/>
            <person name="Sechler A.J."/>
            <person name="Tancos M.A."/>
            <person name="Schroeder B.K."/>
            <person name="Murray T.D."/>
            <person name="Luster D.G."/>
            <person name="Schneider W.L."/>
            <person name="Rogers E."/>
            <person name="Andreote F.D."/>
            <person name="Grunwald N.J."/>
            <person name="Putnam M.L."/>
            <person name="Chang J.H."/>
        </authorList>
    </citation>
    <scope>NUCLEOTIDE SEQUENCE [LARGE SCALE GENOMIC DNA]</scope>
    <source>
        <strain evidence="2 3">DSM 15932</strain>
    </source>
</reference>
<feature type="signal peptide" evidence="1">
    <location>
        <begin position="1"/>
        <end position="36"/>
    </location>
</feature>
<dbReference type="Proteomes" id="UP000285317">
    <property type="component" value="Chromosome"/>
</dbReference>
<protein>
    <recommendedName>
        <fullName evidence="4">DUF732 domain-containing protein</fullName>
    </recommendedName>
</protein>
<feature type="chain" id="PRO_5018629249" description="DUF732 domain-containing protein" evidence="1">
    <location>
        <begin position="37"/>
        <end position="225"/>
    </location>
</feature>
<dbReference type="EMBL" id="CP028137">
    <property type="protein sequence ID" value="AZZ51780.1"/>
    <property type="molecule type" value="Genomic_DNA"/>
</dbReference>
<evidence type="ECO:0000313" key="2">
    <source>
        <dbReference type="EMBL" id="AZZ51780.1"/>
    </source>
</evidence>
<evidence type="ECO:0000313" key="3">
    <source>
        <dbReference type="Proteomes" id="UP000285317"/>
    </source>
</evidence>
<proteinExistence type="predicted"/>
<keyword evidence="1" id="KW-0732">Signal</keyword>
<dbReference type="AlphaFoldDB" id="A0A3Q9UZ75"/>